<dbReference type="GO" id="GO:0016197">
    <property type="term" value="P:endosomal transport"/>
    <property type="evidence" value="ECO:0007669"/>
    <property type="project" value="TreeGrafter"/>
</dbReference>
<dbReference type="AlphaFoldDB" id="A0A842HUU0"/>
<gene>
    <name evidence="2" type="ORF">GTU67_11680</name>
</gene>
<accession>A0A842HUU0</accession>
<evidence type="ECO:0000313" key="3">
    <source>
        <dbReference type="Proteomes" id="UP000545386"/>
    </source>
</evidence>
<protein>
    <submittedName>
        <fullName evidence="2">FkbM family methyltransferase</fullName>
    </submittedName>
</protein>
<dbReference type="NCBIfam" id="TIGR01444">
    <property type="entry name" value="fkbM_fam"/>
    <property type="match status" value="1"/>
</dbReference>
<dbReference type="GO" id="GO:0005737">
    <property type="term" value="C:cytoplasm"/>
    <property type="evidence" value="ECO:0007669"/>
    <property type="project" value="GOC"/>
</dbReference>
<keyword evidence="2" id="KW-0489">Methyltransferase</keyword>
<dbReference type="EMBL" id="JACJUU010000010">
    <property type="protein sequence ID" value="MBC2770565.1"/>
    <property type="molecule type" value="Genomic_DNA"/>
</dbReference>
<dbReference type="Proteomes" id="UP000545386">
    <property type="component" value="Unassembled WGS sequence"/>
</dbReference>
<evidence type="ECO:0000259" key="1">
    <source>
        <dbReference type="Pfam" id="PF05050"/>
    </source>
</evidence>
<evidence type="ECO:0000313" key="2">
    <source>
        <dbReference type="EMBL" id="MBC2770565.1"/>
    </source>
</evidence>
<dbReference type="InterPro" id="IPR029063">
    <property type="entry name" value="SAM-dependent_MTases_sf"/>
</dbReference>
<reference evidence="2 3" key="1">
    <citation type="submission" date="2020-08" db="EMBL/GenBank/DDBJ databases">
        <title>Paraeoetvoesia sp. YC-7-48 draft genome sequence.</title>
        <authorList>
            <person name="Yao L."/>
        </authorList>
    </citation>
    <scope>NUCLEOTIDE SEQUENCE [LARGE SCALE GENOMIC DNA]</scope>
    <source>
        <strain evidence="3">YC-7-48</strain>
    </source>
</reference>
<dbReference type="Pfam" id="PF05050">
    <property type="entry name" value="Methyltransf_21"/>
    <property type="match status" value="1"/>
</dbReference>
<name>A0A842HUU0_9BURK</name>
<dbReference type="SUPFAM" id="SSF53335">
    <property type="entry name" value="S-adenosyl-L-methionine-dependent methyltransferases"/>
    <property type="match status" value="1"/>
</dbReference>
<dbReference type="GO" id="GO:0005886">
    <property type="term" value="C:plasma membrane"/>
    <property type="evidence" value="ECO:0007669"/>
    <property type="project" value="TreeGrafter"/>
</dbReference>
<dbReference type="PANTHER" id="PTHR34009">
    <property type="entry name" value="PROTEIN STAR"/>
    <property type="match status" value="1"/>
</dbReference>
<dbReference type="InterPro" id="IPR053202">
    <property type="entry name" value="EGF_Rcpt_Signaling_Reg"/>
</dbReference>
<dbReference type="GO" id="GO:0008168">
    <property type="term" value="F:methyltransferase activity"/>
    <property type="evidence" value="ECO:0007669"/>
    <property type="project" value="UniProtKB-KW"/>
</dbReference>
<keyword evidence="2" id="KW-0808">Transferase</keyword>
<sequence length="267" mass="30301">MGKGADPDVGRIIMKKFYKSFSVAGFGLLRQRHLEQLEKIEADAIGLLRELAVRHGASISNIKSQLGQDLFALFQLGWKRNGFFVEFGATDGVLLSNTYLLEKDFGWTGILSEPAKVWHNDLQQNRTASLDFDCVWVETGKEMQFSVVEDAELSTLKDYVGSDSHSASRKAALTDTVRTVSLCDLLERHNAPKSIDYLSVDTEGSEYEILRAFDFQRYTVSVITCEHNFMPNREKVHALLVSNGFVRVYEGLSRWDDWYINTQHFNG</sequence>
<dbReference type="GO" id="GO:0032259">
    <property type="term" value="P:methylation"/>
    <property type="evidence" value="ECO:0007669"/>
    <property type="project" value="UniProtKB-KW"/>
</dbReference>
<dbReference type="PANTHER" id="PTHR34009:SF2">
    <property type="entry name" value="PROTEIN STAR"/>
    <property type="match status" value="1"/>
</dbReference>
<dbReference type="InterPro" id="IPR006342">
    <property type="entry name" value="FkbM_mtfrase"/>
</dbReference>
<keyword evidence="3" id="KW-1185">Reference proteome</keyword>
<organism evidence="2 3">
    <name type="scientific">Pusillimonas minor</name>
    <dbReference type="NCBI Taxonomy" id="2697024"/>
    <lineage>
        <taxon>Bacteria</taxon>
        <taxon>Pseudomonadati</taxon>
        <taxon>Pseudomonadota</taxon>
        <taxon>Betaproteobacteria</taxon>
        <taxon>Burkholderiales</taxon>
        <taxon>Alcaligenaceae</taxon>
        <taxon>Pusillimonas</taxon>
    </lineage>
</organism>
<dbReference type="GO" id="GO:0006888">
    <property type="term" value="P:endoplasmic reticulum to Golgi vesicle-mediated transport"/>
    <property type="evidence" value="ECO:0007669"/>
    <property type="project" value="TreeGrafter"/>
</dbReference>
<comment type="caution">
    <text evidence="2">The sequence shown here is derived from an EMBL/GenBank/DDBJ whole genome shotgun (WGS) entry which is preliminary data.</text>
</comment>
<feature type="domain" description="Methyltransferase FkbM" evidence="1">
    <location>
        <begin position="87"/>
        <end position="241"/>
    </location>
</feature>
<dbReference type="RefSeq" id="WP_185780246.1">
    <property type="nucleotide sequence ID" value="NZ_JACJUU010000010.1"/>
</dbReference>
<dbReference type="Gene3D" id="3.40.50.150">
    <property type="entry name" value="Vaccinia Virus protein VP39"/>
    <property type="match status" value="1"/>
</dbReference>
<proteinExistence type="predicted"/>